<evidence type="ECO:0000313" key="14">
    <source>
        <dbReference type="EMBL" id="PPQ84070.1"/>
    </source>
</evidence>
<comment type="subcellular location">
    <subcellularLocation>
        <location evidence="1 10">Golgi apparatus membrane</location>
        <topology evidence="1 10">Peripheral membrane protein</topology>
    </subcellularLocation>
</comment>
<proteinExistence type="inferred from homology"/>
<comment type="similarity">
    <text evidence="2 10">Belongs to the COG6 family.</text>
</comment>
<dbReference type="SMART" id="SM01087">
    <property type="entry name" value="COG6"/>
    <property type="match status" value="1"/>
</dbReference>
<evidence type="ECO:0000256" key="11">
    <source>
        <dbReference type="SAM" id="MobiDB-lite"/>
    </source>
</evidence>
<reference evidence="14 15" key="1">
    <citation type="journal article" date="2018" name="Evol. Lett.">
        <title>Horizontal gene cluster transfer increased hallucinogenic mushroom diversity.</title>
        <authorList>
            <person name="Reynolds H.T."/>
            <person name="Vijayakumar V."/>
            <person name="Gluck-Thaler E."/>
            <person name="Korotkin H.B."/>
            <person name="Matheny P.B."/>
            <person name="Slot J.C."/>
        </authorList>
    </citation>
    <scope>NUCLEOTIDE SEQUENCE [LARGE SCALE GENOMIC DNA]</scope>
    <source>
        <strain evidence="14 15">SRW20</strain>
    </source>
</reference>
<evidence type="ECO:0000256" key="10">
    <source>
        <dbReference type="RuleBase" id="RU365075"/>
    </source>
</evidence>
<feature type="domain" description="Conserved oligomeric complex COG6 N-terminal" evidence="12">
    <location>
        <begin position="109"/>
        <end position="215"/>
    </location>
</feature>
<dbReference type="FunCoup" id="A0A409WZY4">
    <property type="interactions" value="242"/>
</dbReference>
<keyword evidence="7 10" id="KW-0472">Membrane</keyword>
<keyword evidence="5 10" id="KW-0653">Protein transport</keyword>
<accession>A0A409WZY4</accession>
<dbReference type="PANTHER" id="PTHR21506:SF0">
    <property type="entry name" value="CONSERVED OLIGOMERIC GOLGI COMPLEX SUBUNIT 6"/>
    <property type="match status" value="1"/>
</dbReference>
<dbReference type="InterPro" id="IPR048368">
    <property type="entry name" value="COG6_N"/>
</dbReference>
<name>A0A409WZY4_9AGAR</name>
<evidence type="ECO:0000313" key="15">
    <source>
        <dbReference type="Proteomes" id="UP000284706"/>
    </source>
</evidence>
<feature type="non-terminal residue" evidence="14">
    <location>
        <position position="719"/>
    </location>
</feature>
<feature type="domain" description="Conserved Oligomeric Golgi complex subunit 6 C-terminal" evidence="13">
    <location>
        <begin position="250"/>
        <end position="709"/>
    </location>
</feature>
<organism evidence="14 15">
    <name type="scientific">Gymnopilus dilepis</name>
    <dbReference type="NCBI Taxonomy" id="231916"/>
    <lineage>
        <taxon>Eukaryota</taxon>
        <taxon>Fungi</taxon>
        <taxon>Dikarya</taxon>
        <taxon>Basidiomycota</taxon>
        <taxon>Agaricomycotina</taxon>
        <taxon>Agaricomycetes</taxon>
        <taxon>Agaricomycetidae</taxon>
        <taxon>Agaricales</taxon>
        <taxon>Agaricineae</taxon>
        <taxon>Hymenogastraceae</taxon>
        <taxon>Gymnopilus</taxon>
    </lineage>
</organism>
<dbReference type="GO" id="GO:0000139">
    <property type="term" value="C:Golgi membrane"/>
    <property type="evidence" value="ECO:0007669"/>
    <property type="project" value="UniProtKB-SubCell"/>
</dbReference>
<keyword evidence="15" id="KW-1185">Reference proteome</keyword>
<evidence type="ECO:0000256" key="7">
    <source>
        <dbReference type="ARBA" id="ARBA00023136"/>
    </source>
</evidence>
<dbReference type="OrthoDB" id="272987at2759"/>
<evidence type="ECO:0000259" key="12">
    <source>
        <dbReference type="Pfam" id="PF06419"/>
    </source>
</evidence>
<dbReference type="Proteomes" id="UP000284706">
    <property type="component" value="Unassembled WGS sequence"/>
</dbReference>
<comment type="subunit">
    <text evidence="10">Component of the conserved oligomeric Golgi complex.</text>
</comment>
<evidence type="ECO:0000256" key="6">
    <source>
        <dbReference type="ARBA" id="ARBA00023034"/>
    </source>
</evidence>
<dbReference type="InParanoid" id="A0A409WZY4"/>
<evidence type="ECO:0000256" key="5">
    <source>
        <dbReference type="ARBA" id="ARBA00022927"/>
    </source>
</evidence>
<dbReference type="PANTHER" id="PTHR21506">
    <property type="entry name" value="COMPONENT OF OLIGOMERIC GOLGI COMPLEX 6"/>
    <property type="match status" value="1"/>
</dbReference>
<dbReference type="GO" id="GO:0006891">
    <property type="term" value="P:intra-Golgi vesicle-mediated transport"/>
    <property type="evidence" value="ECO:0007669"/>
    <property type="project" value="UniProtKB-UniRule"/>
</dbReference>
<evidence type="ECO:0000256" key="8">
    <source>
        <dbReference type="ARBA" id="ARBA00031348"/>
    </source>
</evidence>
<evidence type="ECO:0000256" key="2">
    <source>
        <dbReference type="ARBA" id="ARBA00011023"/>
    </source>
</evidence>
<dbReference type="Pfam" id="PF20653">
    <property type="entry name" value="COG6_C"/>
    <property type="match status" value="1"/>
</dbReference>
<feature type="region of interest" description="Disordered" evidence="11">
    <location>
        <begin position="1"/>
        <end position="30"/>
    </location>
</feature>
<evidence type="ECO:0000256" key="3">
    <source>
        <dbReference type="ARBA" id="ARBA00020973"/>
    </source>
</evidence>
<feature type="region of interest" description="Disordered" evidence="11">
    <location>
        <begin position="68"/>
        <end position="96"/>
    </location>
</feature>
<dbReference type="InterPro" id="IPR010490">
    <property type="entry name" value="COG6"/>
</dbReference>
<comment type="function">
    <text evidence="10">Acts as component of the peripheral membrane COG complex that is involved in intra-Golgi protein trafficking. COG is located at the cis-Golgi, and regulates tethering of retrograde intra-Golgi vesicles and possibly a number of other membrane trafficking events.</text>
</comment>
<protein>
    <recommendedName>
        <fullName evidence="3 10">Conserved oligomeric Golgi complex subunit 6</fullName>
        <shortName evidence="10">COG complex subunit 6</shortName>
    </recommendedName>
    <alternativeName>
        <fullName evidence="8 10">Component of oligomeric Golgi complex 6</fullName>
    </alternativeName>
</protein>
<evidence type="ECO:0000259" key="13">
    <source>
        <dbReference type="Pfam" id="PF20653"/>
    </source>
</evidence>
<keyword evidence="6 10" id="KW-0333">Golgi apparatus</keyword>
<evidence type="ECO:0000256" key="1">
    <source>
        <dbReference type="ARBA" id="ARBA00004395"/>
    </source>
</evidence>
<dbReference type="EMBL" id="NHYE01004532">
    <property type="protein sequence ID" value="PPQ84070.1"/>
    <property type="molecule type" value="Genomic_DNA"/>
</dbReference>
<dbReference type="Pfam" id="PF06419">
    <property type="entry name" value="COG6_N"/>
    <property type="match status" value="1"/>
</dbReference>
<dbReference type="GO" id="GO:0017119">
    <property type="term" value="C:Golgi transport complex"/>
    <property type="evidence" value="ECO:0007669"/>
    <property type="project" value="UniProtKB-UniRule"/>
</dbReference>
<comment type="caution">
    <text evidence="14">The sequence shown here is derived from an EMBL/GenBank/DDBJ whole genome shotgun (WGS) entry which is preliminary data.</text>
</comment>
<comment type="function">
    <text evidence="9">Acts as a component of the peripheral membrane COG complex that is involved in intra-Golgi protein trafficking. COG is located at the cis-Golgi, and regulates tethering of retrograde intra-Golgi vesicles and possibly a number of other membrane trafficking events.</text>
</comment>
<evidence type="ECO:0000256" key="4">
    <source>
        <dbReference type="ARBA" id="ARBA00022448"/>
    </source>
</evidence>
<sequence>MTSSARSLGISTPRSSTPTQADRKTSWTAQSRFPASTRLYKVLSSNFDDEDTRQALWTLSELYATPAKGKEVKTAPAEEAEDELDHEKADSAQPTTAAVPTLVESVPGESAARARKNLRRDMEKKLAEGSKKFLDALGEVDARLCELQIHVAAMRASCDEAETQLALTNESSKLLLEQAGNLRDERQEVEDKKSIISLFLDRFTLNESEVEALTSREVPVGPRFFQAMDKTARIREDCRVLMAGEDGSTKAGLEIMASTSTNLEKGYEKILRYLSNEFRQVGRDTQLEVSGQMREAVQRLRKRPELLTEALAALSETRQTTLLSSFIAALTRGGPSGYPRPIELHAHDPLRYVGDMLAWVHQTIAAEREFLESLFGMKQDNRMVGSVRKFDSMQEEEEWIRELMDHAVGKLCVPLKVRVQQTIRSQESSIVAYKIANLLQFYLMTMSRTIGEEALLSYTLKEITDVAYKVFYDSIESQSQALSRVRLDEDDPSLTPPLAVLDHAQILREVMTVYKSSLLGDEDQAEVDAGFHQVLDIMVDPIVAMVVENGSEKKKARLRWDEAVFVLNCLCYLQSVLGAFDFTKKKQAEVQALLDQRVAVLTNEHANNILKDAGLFEVAETCRNHKADEPLSHIPSTQPADLQKSLHQFSMWLSGLEVVHSPRLAQLTVQKLHAQIHQEALARLVQTYKMICEKVKDPRNRYEAASTLLGSERPFGQVH</sequence>
<dbReference type="InterPro" id="IPR048369">
    <property type="entry name" value="COG6_C"/>
</dbReference>
<evidence type="ECO:0000256" key="9">
    <source>
        <dbReference type="ARBA" id="ARBA00043873"/>
    </source>
</evidence>
<dbReference type="GO" id="GO:0015031">
    <property type="term" value="P:protein transport"/>
    <property type="evidence" value="ECO:0007669"/>
    <property type="project" value="UniProtKB-KW"/>
</dbReference>
<gene>
    <name evidence="14" type="ORF">CVT26_013151</name>
</gene>
<keyword evidence="4 10" id="KW-0813">Transport</keyword>
<dbReference type="STRING" id="231916.A0A409WZY4"/>
<dbReference type="AlphaFoldDB" id="A0A409WZY4"/>